<dbReference type="AlphaFoldDB" id="A0A8I6W8S7"/>
<dbReference type="PANTHER" id="PTHR31170">
    <property type="entry name" value="BNAC04G53230D PROTEIN"/>
    <property type="match status" value="1"/>
</dbReference>
<name>A0A8I6W8S7_HORVV</name>
<protein>
    <submittedName>
        <fullName evidence="3">Uncharacterized protein</fullName>
    </submittedName>
</protein>
<keyword evidence="2" id="KW-0472">Membrane</keyword>
<keyword evidence="2" id="KW-1133">Transmembrane helix</keyword>
<dbReference type="Pfam" id="PF03140">
    <property type="entry name" value="DUF247"/>
    <property type="match status" value="1"/>
</dbReference>
<dbReference type="InterPro" id="IPR004158">
    <property type="entry name" value="DUF247_pln"/>
</dbReference>
<keyword evidence="4" id="KW-1185">Reference proteome</keyword>
<accession>A0A8I6W8S7</accession>
<feature type="compositionally biased region" description="Polar residues" evidence="1">
    <location>
        <begin position="1"/>
        <end position="15"/>
    </location>
</feature>
<reference evidence="3" key="2">
    <citation type="submission" date="2020-10" db="EMBL/GenBank/DDBJ databases">
        <authorList>
            <person name="Scholz U."/>
            <person name="Mascher M."/>
            <person name="Fiebig A."/>
        </authorList>
    </citation>
    <scope>NUCLEOTIDE SEQUENCE [LARGE SCALE GENOMIC DNA]</scope>
    <source>
        <strain evidence="3">cv. Morex</strain>
    </source>
</reference>
<reference evidence="3" key="3">
    <citation type="submission" date="2022-01" db="UniProtKB">
        <authorList>
            <consortium name="EnsemblPlants"/>
        </authorList>
    </citation>
    <scope>IDENTIFICATION</scope>
    <source>
        <strain evidence="3">subsp. vulgare</strain>
    </source>
</reference>
<feature type="region of interest" description="Disordered" evidence="1">
    <location>
        <begin position="1"/>
        <end position="29"/>
    </location>
</feature>
<feature type="transmembrane region" description="Helical" evidence="2">
    <location>
        <begin position="524"/>
        <end position="548"/>
    </location>
</feature>
<organism evidence="3 4">
    <name type="scientific">Hordeum vulgare subsp. vulgare</name>
    <name type="common">Domesticated barley</name>
    <dbReference type="NCBI Taxonomy" id="112509"/>
    <lineage>
        <taxon>Eukaryota</taxon>
        <taxon>Viridiplantae</taxon>
        <taxon>Streptophyta</taxon>
        <taxon>Embryophyta</taxon>
        <taxon>Tracheophyta</taxon>
        <taxon>Spermatophyta</taxon>
        <taxon>Magnoliopsida</taxon>
        <taxon>Liliopsida</taxon>
        <taxon>Poales</taxon>
        <taxon>Poaceae</taxon>
        <taxon>BOP clade</taxon>
        <taxon>Pooideae</taxon>
        <taxon>Triticodae</taxon>
        <taxon>Triticeae</taxon>
        <taxon>Hordeinae</taxon>
        <taxon>Hordeum</taxon>
    </lineage>
</organism>
<dbReference type="Gramene" id="HORVU.MOREX.r2.1HG0077920.1">
    <property type="protein sequence ID" value="HORVU.MOREX.r2.1HG0077920.1"/>
    <property type="gene ID" value="HORVU.MOREX.r2.1HG0077920"/>
</dbReference>
<evidence type="ECO:0000256" key="2">
    <source>
        <dbReference type="SAM" id="Phobius"/>
    </source>
</evidence>
<reference evidence="4" key="1">
    <citation type="journal article" date="2012" name="Nature">
        <title>A physical, genetic and functional sequence assembly of the barley genome.</title>
        <authorList>
            <consortium name="The International Barley Genome Sequencing Consortium"/>
            <person name="Mayer K.F."/>
            <person name="Waugh R."/>
            <person name="Brown J.W."/>
            <person name="Schulman A."/>
            <person name="Langridge P."/>
            <person name="Platzer M."/>
            <person name="Fincher G.B."/>
            <person name="Muehlbauer G.J."/>
            <person name="Sato K."/>
            <person name="Close T.J."/>
            <person name="Wise R.P."/>
            <person name="Stein N."/>
        </authorList>
    </citation>
    <scope>NUCLEOTIDE SEQUENCE [LARGE SCALE GENOMIC DNA]</scope>
    <source>
        <strain evidence="4">cv. Morex</strain>
    </source>
</reference>
<proteinExistence type="predicted"/>
<dbReference type="Proteomes" id="UP000011116">
    <property type="component" value="Chromosome 1H"/>
</dbReference>
<sequence length="553" mass="61124">MSGDARTTGTSNTMAAATRPEADGERIGTTWTSNTVPVAMPAQAGEEIIAVTSNPVAAAIQSQADGERLESETAGTSNPVATGRSAQADGDIIEMTMIFNPRTFNPAAVVTPAQSSGEILDTETSVTSNPVPAQVVMPISMARPSFRAVNQDLFTPLSVPIGPYHVGYCSERWKQEKQRVAEETLRCLRDSRGPEAADQLEWKVRNLVDGVSGCYGGFPAMDSQKLFSMLRNDGCYVLRFLVKYPGFPHVQLPSGEGNTVMCDIMYLLENQLPVTVLQRIHECLITGSNVAVDVREAVQGFLLCLLRKHMYVITTTGTPPREQAATCDHLLQLVQVYLQPKSETSSVCVDADEQPEEKGLRVGRWRRATEYSRYGNVQLKPRTLEDGAESILDVCLVGNTLWIPCLRIDGSTWTMLRNLMALEEQTGTRPVVTAYCMFMSQLASKVEDIELLMRKKIVDHSWGNEEEVARGFADLCKKVVLDVNNGHSNYLRDTWRELHKRCESRGHNCWGSFLDMHCGDTMRILAFVTAGLLFAFQLIQVILAGISLRQHGK</sequence>
<evidence type="ECO:0000313" key="3">
    <source>
        <dbReference type="EnsemblPlants" id="HORVU.MOREX.r3.1HG0094540.1"/>
    </source>
</evidence>
<evidence type="ECO:0000256" key="1">
    <source>
        <dbReference type="SAM" id="MobiDB-lite"/>
    </source>
</evidence>
<dbReference type="PANTHER" id="PTHR31170:SF18">
    <property type="entry name" value="(WILD MALAYSIAN BANANA) HYPOTHETICAL PROTEIN"/>
    <property type="match status" value="1"/>
</dbReference>
<dbReference type="Gramene" id="HORVU.MOREX.r3.1HG0094540.1">
    <property type="protein sequence ID" value="HORVU.MOREX.r3.1HG0094540.1"/>
    <property type="gene ID" value="HORVU.MOREX.r3.1HG0094540"/>
</dbReference>
<feature type="region of interest" description="Disordered" evidence="1">
    <location>
        <begin position="62"/>
        <end position="84"/>
    </location>
</feature>
<dbReference type="EnsemblPlants" id="HORVU.MOREX.r3.1HG0094540.1">
    <property type="protein sequence ID" value="HORVU.MOREX.r3.1HG0094540.1"/>
    <property type="gene ID" value="HORVU.MOREX.r3.1HG0094540"/>
</dbReference>
<keyword evidence="2" id="KW-0812">Transmembrane</keyword>
<evidence type="ECO:0000313" key="4">
    <source>
        <dbReference type="Proteomes" id="UP000011116"/>
    </source>
</evidence>